<gene>
    <name evidence="1" type="ORF">HHI36_022579</name>
</gene>
<name>A0ABD2N0F0_9CUCU</name>
<accession>A0ABD2N0F0</accession>
<dbReference type="EMBL" id="JABFTP020000042">
    <property type="protein sequence ID" value="KAL3272116.1"/>
    <property type="molecule type" value="Genomic_DNA"/>
</dbReference>
<reference evidence="1 2" key="1">
    <citation type="journal article" date="2021" name="BMC Biol.">
        <title>Horizontally acquired antibacterial genes associated with adaptive radiation of ladybird beetles.</title>
        <authorList>
            <person name="Li H.S."/>
            <person name="Tang X.F."/>
            <person name="Huang Y.H."/>
            <person name="Xu Z.Y."/>
            <person name="Chen M.L."/>
            <person name="Du X.Y."/>
            <person name="Qiu B.Y."/>
            <person name="Chen P.T."/>
            <person name="Zhang W."/>
            <person name="Slipinski A."/>
            <person name="Escalona H.E."/>
            <person name="Waterhouse R.M."/>
            <person name="Zwick A."/>
            <person name="Pang H."/>
        </authorList>
    </citation>
    <scope>NUCLEOTIDE SEQUENCE [LARGE SCALE GENOMIC DNA]</scope>
    <source>
        <strain evidence="1">SYSU2018</strain>
    </source>
</reference>
<dbReference type="AlphaFoldDB" id="A0ABD2N0F0"/>
<keyword evidence="2" id="KW-1185">Reference proteome</keyword>
<evidence type="ECO:0000313" key="1">
    <source>
        <dbReference type="EMBL" id="KAL3272116.1"/>
    </source>
</evidence>
<protein>
    <submittedName>
        <fullName evidence="1">Uncharacterized protein</fullName>
    </submittedName>
</protein>
<proteinExistence type="predicted"/>
<organism evidence="1 2">
    <name type="scientific">Cryptolaemus montrouzieri</name>
    <dbReference type="NCBI Taxonomy" id="559131"/>
    <lineage>
        <taxon>Eukaryota</taxon>
        <taxon>Metazoa</taxon>
        <taxon>Ecdysozoa</taxon>
        <taxon>Arthropoda</taxon>
        <taxon>Hexapoda</taxon>
        <taxon>Insecta</taxon>
        <taxon>Pterygota</taxon>
        <taxon>Neoptera</taxon>
        <taxon>Endopterygota</taxon>
        <taxon>Coleoptera</taxon>
        <taxon>Polyphaga</taxon>
        <taxon>Cucujiformia</taxon>
        <taxon>Coccinelloidea</taxon>
        <taxon>Coccinellidae</taxon>
        <taxon>Scymninae</taxon>
        <taxon>Scymnini</taxon>
        <taxon>Cryptolaemus</taxon>
    </lineage>
</organism>
<sequence>MPNIEFIARSQNKGKAMWSVSNKLLGRKNDKIQVNILEEMIKDNYSPREALNEENNTFINHCPEVVPDHFILNIERNPQSIYYQPTDFNEVFNTIAQLKNQRQQVKMEYLLRYSKLDPSLILSTSCS</sequence>
<evidence type="ECO:0000313" key="2">
    <source>
        <dbReference type="Proteomes" id="UP001516400"/>
    </source>
</evidence>
<comment type="caution">
    <text evidence="1">The sequence shown here is derived from an EMBL/GenBank/DDBJ whole genome shotgun (WGS) entry which is preliminary data.</text>
</comment>
<dbReference type="Proteomes" id="UP001516400">
    <property type="component" value="Unassembled WGS sequence"/>
</dbReference>